<dbReference type="NCBIfam" id="TIGR00254">
    <property type="entry name" value="GGDEF"/>
    <property type="match status" value="1"/>
</dbReference>
<organism evidence="5 6">
    <name type="scientific">Methylobacterium gossipiicola</name>
    <dbReference type="NCBI Taxonomy" id="582675"/>
    <lineage>
        <taxon>Bacteria</taxon>
        <taxon>Pseudomonadati</taxon>
        <taxon>Pseudomonadota</taxon>
        <taxon>Alphaproteobacteria</taxon>
        <taxon>Hyphomicrobiales</taxon>
        <taxon>Methylobacteriaceae</taxon>
        <taxon>Methylobacterium</taxon>
    </lineage>
</organism>
<dbReference type="PROSITE" id="PS50887">
    <property type="entry name" value="GGDEF"/>
    <property type="match status" value="1"/>
</dbReference>
<comment type="catalytic activity">
    <reaction evidence="2">
        <text>2 GTP = 3',3'-c-di-GMP + 2 diphosphate</text>
        <dbReference type="Rhea" id="RHEA:24898"/>
        <dbReference type="ChEBI" id="CHEBI:33019"/>
        <dbReference type="ChEBI" id="CHEBI:37565"/>
        <dbReference type="ChEBI" id="CHEBI:58805"/>
        <dbReference type="EC" id="2.7.7.65"/>
    </reaction>
</comment>
<dbReference type="PANTHER" id="PTHR45138">
    <property type="entry name" value="REGULATORY COMPONENTS OF SENSORY TRANSDUCTION SYSTEM"/>
    <property type="match status" value="1"/>
</dbReference>
<protein>
    <recommendedName>
        <fullName evidence="1">diguanylate cyclase</fullName>
        <ecNumber evidence="1">2.7.7.65</ecNumber>
    </recommendedName>
</protein>
<keyword evidence="6" id="KW-1185">Reference proteome</keyword>
<dbReference type="InterPro" id="IPR043128">
    <property type="entry name" value="Rev_trsase/Diguanyl_cyclase"/>
</dbReference>
<dbReference type="SUPFAM" id="SSF55073">
    <property type="entry name" value="Nucleotide cyclase"/>
    <property type="match status" value="1"/>
</dbReference>
<dbReference type="PANTHER" id="PTHR45138:SF9">
    <property type="entry name" value="DIGUANYLATE CYCLASE DGCM-RELATED"/>
    <property type="match status" value="1"/>
</dbReference>
<evidence type="ECO:0000259" key="4">
    <source>
        <dbReference type="PROSITE" id="PS50887"/>
    </source>
</evidence>
<dbReference type="Pfam" id="PF00990">
    <property type="entry name" value="GGDEF"/>
    <property type="match status" value="1"/>
</dbReference>
<reference evidence="6" key="1">
    <citation type="submission" date="2016-10" db="EMBL/GenBank/DDBJ databases">
        <authorList>
            <person name="Varghese N."/>
            <person name="Submissions S."/>
        </authorList>
    </citation>
    <scope>NUCLEOTIDE SEQUENCE [LARGE SCALE GENOMIC DNA]</scope>
    <source>
        <strain evidence="6">Gh-105</strain>
    </source>
</reference>
<keyword evidence="3" id="KW-0812">Transmembrane</keyword>
<dbReference type="CDD" id="cd01949">
    <property type="entry name" value="GGDEF"/>
    <property type="match status" value="1"/>
</dbReference>
<feature type="transmembrane region" description="Helical" evidence="3">
    <location>
        <begin position="65"/>
        <end position="84"/>
    </location>
</feature>
<feature type="transmembrane region" description="Helical" evidence="3">
    <location>
        <begin position="41"/>
        <end position="59"/>
    </location>
</feature>
<gene>
    <name evidence="5" type="ORF">SAMN05192565_11625</name>
</gene>
<sequence>MSAYPDMPTLRLCSILASAAFVVVYLSLWRGKSSQSYLLDWAASFALYVATLVGFLAMGYHPVTTAILCGLIGLGSVLVVTGVYRFDGVEPFRAWMIPLVLLPAVGHLAPALMGYPVAAQVGATLGFIVDMLVTGMVLIGGWRMTSRGGRRIAGFAQLAYIPGYVLVIVALTTEVPIPDVVALIPTLSDQMLLAILNLGLIAMPGERAQAALRRVALRDPLTGALNRAGLAAHTPTIAGRGVAVIAIDVDHFKAINDQHGHATGDAVLVALATCAMRHVAGRDLVVRLGGDEFVVVLTDATLETGLASAAALRQAFATLPDLPPWTVSIGVATVRPGETDLVAAMARADRTLYDAKASGRNQVAA</sequence>
<name>A0A1I2VN29_9HYPH</name>
<dbReference type="SMART" id="SM00267">
    <property type="entry name" value="GGDEF"/>
    <property type="match status" value="1"/>
</dbReference>
<feature type="transmembrane region" description="Helical" evidence="3">
    <location>
        <begin position="152"/>
        <end position="171"/>
    </location>
</feature>
<evidence type="ECO:0000256" key="3">
    <source>
        <dbReference type="SAM" id="Phobius"/>
    </source>
</evidence>
<dbReference type="GO" id="GO:0052621">
    <property type="term" value="F:diguanylate cyclase activity"/>
    <property type="evidence" value="ECO:0007669"/>
    <property type="project" value="UniProtKB-EC"/>
</dbReference>
<dbReference type="InterPro" id="IPR050469">
    <property type="entry name" value="Diguanylate_Cyclase"/>
</dbReference>
<dbReference type="STRING" id="582675.SAMN05192565_11625"/>
<evidence type="ECO:0000313" key="5">
    <source>
        <dbReference type="EMBL" id="SFG90552.1"/>
    </source>
</evidence>
<accession>A0A1I2VN29</accession>
<feature type="transmembrane region" description="Helical" evidence="3">
    <location>
        <begin position="183"/>
        <end position="203"/>
    </location>
</feature>
<dbReference type="InterPro" id="IPR029787">
    <property type="entry name" value="Nucleotide_cyclase"/>
</dbReference>
<dbReference type="RefSeq" id="WP_091972864.1">
    <property type="nucleotide sequence ID" value="NZ_FOPM01000016.1"/>
</dbReference>
<dbReference type="Proteomes" id="UP000199229">
    <property type="component" value="Unassembled WGS sequence"/>
</dbReference>
<dbReference type="GO" id="GO:1902201">
    <property type="term" value="P:negative regulation of bacterial-type flagellum-dependent cell motility"/>
    <property type="evidence" value="ECO:0007669"/>
    <property type="project" value="TreeGrafter"/>
</dbReference>
<feature type="transmembrane region" description="Helical" evidence="3">
    <location>
        <begin position="96"/>
        <end position="115"/>
    </location>
</feature>
<feature type="transmembrane region" description="Helical" evidence="3">
    <location>
        <begin position="12"/>
        <end position="29"/>
    </location>
</feature>
<evidence type="ECO:0000313" key="6">
    <source>
        <dbReference type="Proteomes" id="UP000199229"/>
    </source>
</evidence>
<dbReference type="EMBL" id="FOPM01000016">
    <property type="protein sequence ID" value="SFG90552.1"/>
    <property type="molecule type" value="Genomic_DNA"/>
</dbReference>
<dbReference type="InterPro" id="IPR000160">
    <property type="entry name" value="GGDEF_dom"/>
</dbReference>
<evidence type="ECO:0000256" key="2">
    <source>
        <dbReference type="ARBA" id="ARBA00034247"/>
    </source>
</evidence>
<feature type="domain" description="GGDEF" evidence="4">
    <location>
        <begin position="240"/>
        <end position="365"/>
    </location>
</feature>
<dbReference type="OrthoDB" id="9812260at2"/>
<keyword evidence="3" id="KW-0472">Membrane</keyword>
<dbReference type="GO" id="GO:0043709">
    <property type="term" value="P:cell adhesion involved in single-species biofilm formation"/>
    <property type="evidence" value="ECO:0007669"/>
    <property type="project" value="TreeGrafter"/>
</dbReference>
<dbReference type="GO" id="GO:0005886">
    <property type="term" value="C:plasma membrane"/>
    <property type="evidence" value="ECO:0007669"/>
    <property type="project" value="TreeGrafter"/>
</dbReference>
<dbReference type="Gene3D" id="3.30.70.270">
    <property type="match status" value="1"/>
</dbReference>
<dbReference type="AlphaFoldDB" id="A0A1I2VN29"/>
<feature type="transmembrane region" description="Helical" evidence="3">
    <location>
        <begin position="121"/>
        <end position="140"/>
    </location>
</feature>
<dbReference type="EC" id="2.7.7.65" evidence="1"/>
<evidence type="ECO:0000256" key="1">
    <source>
        <dbReference type="ARBA" id="ARBA00012528"/>
    </source>
</evidence>
<keyword evidence="3" id="KW-1133">Transmembrane helix</keyword>
<proteinExistence type="predicted"/>